<keyword evidence="1" id="KW-0732">Signal</keyword>
<dbReference type="InterPro" id="IPR025711">
    <property type="entry name" value="PepSY"/>
</dbReference>
<dbReference type="Proteomes" id="UP000236286">
    <property type="component" value="Unassembled WGS sequence"/>
</dbReference>
<name>A0A2J7TE79_METSI</name>
<protein>
    <submittedName>
        <fullName evidence="3">Peptidase</fullName>
    </submittedName>
</protein>
<comment type="caution">
    <text evidence="3">The sequence shown here is derived from an EMBL/GenBank/DDBJ whole genome shotgun (WGS) entry which is preliminary data.</text>
</comment>
<evidence type="ECO:0000313" key="4">
    <source>
        <dbReference type="Proteomes" id="UP000236286"/>
    </source>
</evidence>
<feature type="chain" id="PRO_5014446008" evidence="1">
    <location>
        <begin position="22"/>
        <end position="86"/>
    </location>
</feature>
<evidence type="ECO:0000256" key="1">
    <source>
        <dbReference type="SAM" id="SignalP"/>
    </source>
</evidence>
<gene>
    <name evidence="3" type="ORF">CR492_15465</name>
</gene>
<proteinExistence type="predicted"/>
<dbReference type="EMBL" id="PDZR01000020">
    <property type="protein sequence ID" value="PNG25082.1"/>
    <property type="molecule type" value="Genomic_DNA"/>
</dbReference>
<reference evidence="3 4" key="1">
    <citation type="submission" date="2017-10" db="EMBL/GenBank/DDBJ databases">
        <title>Genome announcement of Methylocella silvestris TVC from permafrost.</title>
        <authorList>
            <person name="Wang J."/>
            <person name="Geng K."/>
            <person name="Ul-Haque F."/>
            <person name="Crombie A.T."/>
            <person name="Street L.E."/>
            <person name="Wookey P.A."/>
            <person name="Murrell J.C."/>
            <person name="Pratscher J."/>
        </authorList>
    </citation>
    <scope>NUCLEOTIDE SEQUENCE [LARGE SCALE GENOMIC DNA]</scope>
    <source>
        <strain evidence="3 4">TVC</strain>
    </source>
</reference>
<sequence length="86" mass="9353">MRKCALLVSALVLMGAGSARADQPGADWMNKDVLKKQLQAKGYSSILVWADDGYWEGEAIKDGIIVEFHADPHTGALLKALPKKED</sequence>
<feature type="domain" description="PepSY" evidence="2">
    <location>
        <begin position="8"/>
        <end position="79"/>
    </location>
</feature>
<feature type="signal peptide" evidence="1">
    <location>
        <begin position="1"/>
        <end position="21"/>
    </location>
</feature>
<dbReference type="Pfam" id="PF13670">
    <property type="entry name" value="PepSY_2"/>
    <property type="match status" value="1"/>
</dbReference>
<evidence type="ECO:0000313" key="3">
    <source>
        <dbReference type="EMBL" id="PNG25082.1"/>
    </source>
</evidence>
<organism evidence="3 4">
    <name type="scientific">Methylocella silvestris</name>
    <dbReference type="NCBI Taxonomy" id="199596"/>
    <lineage>
        <taxon>Bacteria</taxon>
        <taxon>Pseudomonadati</taxon>
        <taxon>Pseudomonadota</taxon>
        <taxon>Alphaproteobacteria</taxon>
        <taxon>Hyphomicrobiales</taxon>
        <taxon>Beijerinckiaceae</taxon>
        <taxon>Methylocella</taxon>
    </lineage>
</organism>
<dbReference type="OrthoDB" id="9134997at2"/>
<accession>A0A2J7TE79</accession>
<dbReference type="AlphaFoldDB" id="A0A2J7TE79"/>
<evidence type="ECO:0000259" key="2">
    <source>
        <dbReference type="Pfam" id="PF13670"/>
    </source>
</evidence>